<dbReference type="GO" id="GO:0016787">
    <property type="term" value="F:hydrolase activity"/>
    <property type="evidence" value="ECO:0007669"/>
    <property type="project" value="UniProtKB-KW"/>
</dbReference>
<feature type="domain" description="Endoribonuclease YicC-like N-terminal" evidence="6">
    <location>
        <begin position="2"/>
        <end position="153"/>
    </location>
</feature>
<keyword evidence="3" id="KW-0255">Endonuclease</keyword>
<evidence type="ECO:0000259" key="7">
    <source>
        <dbReference type="Pfam" id="PF08340"/>
    </source>
</evidence>
<protein>
    <recommendedName>
        <fullName evidence="10">YicC family protein</fullName>
    </recommendedName>
</protein>
<dbReference type="OrthoDB" id="9771229at2"/>
<evidence type="ECO:0000256" key="4">
    <source>
        <dbReference type="ARBA" id="ARBA00022801"/>
    </source>
</evidence>
<keyword evidence="2" id="KW-0540">Nuclease</keyword>
<keyword evidence="9" id="KW-1185">Reference proteome</keyword>
<dbReference type="InterPro" id="IPR013551">
    <property type="entry name" value="YicC-like_C"/>
</dbReference>
<keyword evidence="4" id="KW-0378">Hydrolase</keyword>
<dbReference type="Proteomes" id="UP000064201">
    <property type="component" value="Chromosome"/>
</dbReference>
<dbReference type="Pfam" id="PF03755">
    <property type="entry name" value="YicC-like_N"/>
    <property type="match status" value="1"/>
</dbReference>
<dbReference type="Pfam" id="PF08340">
    <property type="entry name" value="YicC-like_C"/>
    <property type="match status" value="1"/>
</dbReference>
<organism evidence="8 9">
    <name type="scientific">Thioalkalivibrio versutus</name>
    <dbReference type="NCBI Taxonomy" id="106634"/>
    <lineage>
        <taxon>Bacteria</taxon>
        <taxon>Pseudomonadati</taxon>
        <taxon>Pseudomonadota</taxon>
        <taxon>Gammaproteobacteria</taxon>
        <taxon>Chromatiales</taxon>
        <taxon>Ectothiorhodospiraceae</taxon>
        <taxon>Thioalkalivibrio</taxon>
    </lineage>
</organism>
<evidence type="ECO:0000256" key="1">
    <source>
        <dbReference type="ARBA" id="ARBA00001968"/>
    </source>
</evidence>
<evidence type="ECO:0000256" key="2">
    <source>
        <dbReference type="ARBA" id="ARBA00022722"/>
    </source>
</evidence>
<dbReference type="PATRIC" id="fig|106634.4.peg.24"/>
<dbReference type="InterPro" id="IPR013527">
    <property type="entry name" value="YicC-like_N"/>
</dbReference>
<evidence type="ECO:0000313" key="8">
    <source>
        <dbReference type="EMBL" id="AKJ93865.1"/>
    </source>
</evidence>
<reference evidence="8 9" key="1">
    <citation type="submission" date="2015-04" db="EMBL/GenBank/DDBJ databases">
        <title>Complete Sequence for the Genome of the Thioalkalivibrio versutus D301.</title>
        <authorList>
            <person name="Mu T."/>
            <person name="Zhou J."/>
            <person name="Xu X."/>
        </authorList>
    </citation>
    <scope>NUCLEOTIDE SEQUENCE [LARGE SCALE GENOMIC DNA]</scope>
    <source>
        <strain evidence="8 9">D301</strain>
    </source>
</reference>
<evidence type="ECO:0008006" key="10">
    <source>
        <dbReference type="Google" id="ProtNLM"/>
    </source>
</evidence>
<comment type="similarity">
    <text evidence="5">Belongs to the YicC/YloC family.</text>
</comment>
<dbReference type="EMBL" id="CP011367">
    <property type="protein sequence ID" value="AKJ93865.1"/>
    <property type="molecule type" value="Genomic_DNA"/>
</dbReference>
<dbReference type="KEGG" id="tvr:TVD_00130"/>
<dbReference type="NCBIfam" id="TIGR00255">
    <property type="entry name" value="YicC/YloC family endoribonuclease"/>
    <property type="match status" value="1"/>
</dbReference>
<evidence type="ECO:0000256" key="3">
    <source>
        <dbReference type="ARBA" id="ARBA00022759"/>
    </source>
</evidence>
<dbReference type="STRING" id="106634.TVD_00130"/>
<comment type="cofactor">
    <cofactor evidence="1">
        <name>a divalent metal cation</name>
        <dbReference type="ChEBI" id="CHEBI:60240"/>
    </cofactor>
</comment>
<name>A0A0G3FY08_9GAMM</name>
<dbReference type="AlphaFoldDB" id="A0A0G3FY08"/>
<dbReference type="PANTHER" id="PTHR30636">
    <property type="entry name" value="UPF0701 PROTEIN YICC"/>
    <property type="match status" value="1"/>
</dbReference>
<proteinExistence type="inferred from homology"/>
<dbReference type="InterPro" id="IPR005229">
    <property type="entry name" value="YicC/YloC-like"/>
</dbReference>
<dbReference type="GO" id="GO:0004521">
    <property type="term" value="F:RNA endonuclease activity"/>
    <property type="evidence" value="ECO:0007669"/>
    <property type="project" value="InterPro"/>
</dbReference>
<accession>A0A0G3FY08</accession>
<evidence type="ECO:0000256" key="5">
    <source>
        <dbReference type="ARBA" id="ARBA00035648"/>
    </source>
</evidence>
<evidence type="ECO:0000313" key="9">
    <source>
        <dbReference type="Proteomes" id="UP000064201"/>
    </source>
</evidence>
<dbReference type="RefSeq" id="WP_019572104.1">
    <property type="nucleotide sequence ID" value="NZ_CP011367.1"/>
</dbReference>
<dbReference type="PANTHER" id="PTHR30636:SF3">
    <property type="entry name" value="UPF0701 PROTEIN YICC"/>
    <property type="match status" value="1"/>
</dbReference>
<gene>
    <name evidence="8" type="ORF">TVD_00130</name>
</gene>
<evidence type="ECO:0000259" key="6">
    <source>
        <dbReference type="Pfam" id="PF03755"/>
    </source>
</evidence>
<feature type="domain" description="Endoribonuclease YicC-like C-terminal" evidence="7">
    <location>
        <begin position="172"/>
        <end position="287"/>
    </location>
</feature>
<sequence>MITSMTGFSRHAITLDGGVFDWELKSVNHRYLELRIHLPDHLRSLEAEVRKRLKGHLARGKVDVVLRDRGQADNAPEAFDQERAQALIDACAAIERRMRNPAPVSPLDVLSWPGVLQGASDAGEVLAEPLLAGFDTALEALVAMRTTEGAALADGMRTRLEALAEHARTVHSRRQPMLDEQRERILARIRELDLHLDPKRLEQEVALLAQRMDIAEELDRIDGHVAAVREILDQGGPSGRRLDFLMQEFNREANTISSKSHDLEITRATVEMKVLIEQLREQVQNLE</sequence>